<feature type="domain" description="PAC" evidence="10">
    <location>
        <begin position="620"/>
        <end position="671"/>
    </location>
</feature>
<dbReference type="PROSITE" id="PS50109">
    <property type="entry name" value="HIS_KIN"/>
    <property type="match status" value="1"/>
</dbReference>
<dbReference type="InterPro" id="IPR000700">
    <property type="entry name" value="PAS-assoc_C"/>
</dbReference>
<dbReference type="SMART" id="SM00091">
    <property type="entry name" value="PAS"/>
    <property type="match status" value="5"/>
</dbReference>
<dbReference type="InterPro" id="IPR036890">
    <property type="entry name" value="HATPase_C_sf"/>
</dbReference>
<dbReference type="PROSITE" id="PS50112">
    <property type="entry name" value="PAS"/>
    <property type="match status" value="2"/>
</dbReference>
<dbReference type="Pfam" id="PF13426">
    <property type="entry name" value="PAS_9"/>
    <property type="match status" value="1"/>
</dbReference>
<sequence>MTDIYTTLRRDLKELTSPSGFLQITFIATVLVVLFYISLRNYLLFHGVVELAGIAVAFSIFIIIWNTRGVINDTFFLILGISFLFIGGIDLVHTLAYKGMGIVPGPDADYATQLWIAARYFQSISFIIGSLFIGRTITKGRKYDADIIITVFTAAITLIFASIFIWQIFPTCYIEGIGLTRFKITSEYLISLILIATIIILYHKRKHFDNEVWQYIIVAQVLLILGELAFTSYVSVFGFTNMLGHLFRFLSVYLFYRAFVVISLTRPYNLILHDLTEKEKALKESVGQFRAVFNQTFHLMAVLDPQGTLIELNTVVTKYLQDEHKDPRSELGKPLWLTSWWTHDPASQEQLKNAITRVRNGEVIRFETTHPLGKELMDIDFSLKPVRDPQGNTILLIAEGWDITARKRAEAALRANEEKYRLIVENSQDLIYTLNSRGEFLYVSPSFQTVLGYNPDEITGHSFQPLIHPDDFPNLQEVFQRYISVDCTPQGTEYRVRNAFGEWRWHVSRGNVIRDIDGNFSYFMGIAFDITERKKADEALQKSEQRFREIFDNVSEGIYLLEVTEDSRFKNLEVNPALEKSVGISKKDLIGKYVDETVSPEVGQAVNAKYRRCLELGTTYEDEIELDLPSGKRIFHSSLVPLRNRDGHIDRILGITYEITERRRIEDDLRESKNRLETIIANIPVVLFAMDKEMRFTLSEGLGLRSLNFEPNQVLGQRVDDLYAEYPDIIIACKETLSGKPQSLQVNIDGIILDVYTNPIYDEEGMVYGLIGIASDITERKRAEEALRQSEEELRTQLEEIVKVHQEKAKSEENFRILVDNAPDAIYIQTNNRFRYLNNAALQLFGAASADQLLGTDFIDRIDPSFHENIRDRIQNNNEDQVIVELRDLIYLKLDGTPVYVGVKEVPFEYQGETGSLVMIRDITERKRAEKALRESEERYRVLFDESPISLWEEDFSKIRYWIDKKQGEGIEDFRRWFETHPDEVRLCAKMVKVTRINRATLLLFKAKSKTDFSSGFSTIFESDSYTSFKEEIISLISGKTEFESELPFQTMTGDKRVVLLKMLVVPGFEQTLEKVIISLLDITQRKLAEDALVQANAKLNLLSSITRHDIGNDLQVVLGYLDFAMEEDLNQPVKGFLEKAYASAKNVEVQILFTRDYQDIGVRSPIWQDVSKVISHSIKSIDISPIQIQIDISGVEVYADPLIEKVFLNLVDNAKRYGDTITLIRFSGFEGKEGYSIIIEDDGVGIPTEYKSKIFTRGYYKHTGFGLNLSREILDITGISIIETGVPGHGARFEILVPAGKFRKIG</sequence>
<dbReference type="Pfam" id="PF02518">
    <property type="entry name" value="HATPase_c"/>
    <property type="match status" value="1"/>
</dbReference>
<feature type="transmembrane region" description="Helical" evidence="7">
    <location>
        <begin position="43"/>
        <end position="64"/>
    </location>
</feature>
<gene>
    <name evidence="11" type="ORF">DK846_02050</name>
</gene>
<keyword evidence="7" id="KW-1133">Transmembrane helix</keyword>
<evidence type="ECO:0000256" key="6">
    <source>
        <dbReference type="SAM" id="Coils"/>
    </source>
</evidence>
<reference evidence="11 12" key="1">
    <citation type="submission" date="2018-05" db="EMBL/GenBank/DDBJ databases">
        <title>Draft genome of Methanospirillum lacunae Ki8-1.</title>
        <authorList>
            <person name="Dueholm M.S."/>
            <person name="Nielsen P.H."/>
            <person name="Bakmann L.F."/>
            <person name="Otzen D.E."/>
        </authorList>
    </citation>
    <scope>NUCLEOTIDE SEQUENCE [LARGE SCALE GENOMIC DNA]</scope>
    <source>
        <strain evidence="11 12">Ki8-1</strain>
    </source>
</reference>
<evidence type="ECO:0000256" key="5">
    <source>
        <dbReference type="ARBA" id="ARBA00022777"/>
    </source>
</evidence>
<keyword evidence="7" id="KW-0472">Membrane</keyword>
<evidence type="ECO:0000256" key="3">
    <source>
        <dbReference type="ARBA" id="ARBA00022553"/>
    </source>
</evidence>
<dbReference type="Pfam" id="PF08447">
    <property type="entry name" value="PAS_3"/>
    <property type="match status" value="1"/>
</dbReference>
<dbReference type="InterPro" id="IPR013656">
    <property type="entry name" value="PAS_4"/>
</dbReference>
<dbReference type="InterPro" id="IPR013767">
    <property type="entry name" value="PAS_fold"/>
</dbReference>
<dbReference type="Pfam" id="PF17159">
    <property type="entry name" value="MASE3"/>
    <property type="match status" value="1"/>
</dbReference>
<feature type="transmembrane region" description="Helical" evidence="7">
    <location>
        <begin position="147"/>
        <end position="168"/>
    </location>
</feature>
<dbReference type="Proteomes" id="UP000245657">
    <property type="component" value="Unassembled WGS sequence"/>
</dbReference>
<evidence type="ECO:0000256" key="7">
    <source>
        <dbReference type="SAM" id="Phobius"/>
    </source>
</evidence>
<evidence type="ECO:0000313" key="11">
    <source>
        <dbReference type="EMBL" id="PWR73970.1"/>
    </source>
</evidence>
<feature type="domain" description="PAC" evidence="10">
    <location>
        <begin position="737"/>
        <end position="789"/>
    </location>
</feature>
<feature type="transmembrane region" description="Helical" evidence="7">
    <location>
        <begin position="76"/>
        <end position="96"/>
    </location>
</feature>
<dbReference type="InterPro" id="IPR033425">
    <property type="entry name" value="MASE3"/>
</dbReference>
<dbReference type="Pfam" id="PF08448">
    <property type="entry name" value="PAS_4"/>
    <property type="match status" value="2"/>
</dbReference>
<dbReference type="Pfam" id="PF00989">
    <property type="entry name" value="PAS"/>
    <property type="match status" value="1"/>
</dbReference>
<feature type="coiled-coil region" evidence="6">
    <location>
        <begin position="773"/>
        <end position="808"/>
    </location>
</feature>
<dbReference type="InterPro" id="IPR000014">
    <property type="entry name" value="PAS"/>
</dbReference>
<dbReference type="GeneID" id="97549314"/>
<feature type="domain" description="PAS" evidence="9">
    <location>
        <begin position="416"/>
        <end position="486"/>
    </location>
</feature>
<dbReference type="InterPro" id="IPR004358">
    <property type="entry name" value="Sig_transdc_His_kin-like_C"/>
</dbReference>
<dbReference type="InterPro" id="IPR013655">
    <property type="entry name" value="PAS_fold_3"/>
</dbReference>
<comment type="caution">
    <text evidence="11">The sequence shown here is derived from an EMBL/GenBank/DDBJ whole genome shotgun (WGS) entry which is preliminary data.</text>
</comment>
<feature type="domain" description="PAS" evidence="9">
    <location>
        <begin position="543"/>
        <end position="617"/>
    </location>
</feature>
<accession>A0A2V2N5U4</accession>
<dbReference type="RefSeq" id="WP_109967249.1">
    <property type="nucleotide sequence ID" value="NZ_CP176093.1"/>
</dbReference>
<dbReference type="PRINTS" id="PR00344">
    <property type="entry name" value="BCTRLSENSOR"/>
</dbReference>
<feature type="transmembrane region" description="Helical" evidence="7">
    <location>
        <begin position="215"/>
        <end position="239"/>
    </location>
</feature>
<proteinExistence type="predicted"/>
<dbReference type="InterPro" id="IPR052162">
    <property type="entry name" value="Sensor_kinase/Photoreceptor"/>
</dbReference>
<comment type="catalytic activity">
    <reaction evidence="1">
        <text>ATP + protein L-histidine = ADP + protein N-phospho-L-histidine.</text>
        <dbReference type="EC" id="2.7.13.3"/>
    </reaction>
</comment>
<feature type="transmembrane region" description="Helical" evidence="7">
    <location>
        <begin position="188"/>
        <end position="203"/>
    </location>
</feature>
<dbReference type="Gene3D" id="6.10.250.490">
    <property type="match status" value="1"/>
</dbReference>
<evidence type="ECO:0000259" key="9">
    <source>
        <dbReference type="PROSITE" id="PS50112"/>
    </source>
</evidence>
<keyword evidence="4" id="KW-0808">Transferase</keyword>
<feature type="transmembrane region" description="Helical" evidence="7">
    <location>
        <begin position="20"/>
        <end position="37"/>
    </location>
</feature>
<evidence type="ECO:0000256" key="4">
    <source>
        <dbReference type="ARBA" id="ARBA00022679"/>
    </source>
</evidence>
<dbReference type="InterPro" id="IPR001610">
    <property type="entry name" value="PAC"/>
</dbReference>
<protein>
    <recommendedName>
        <fullName evidence="2">histidine kinase</fullName>
        <ecNumber evidence="2">2.7.13.3</ecNumber>
    </recommendedName>
</protein>
<evidence type="ECO:0000259" key="10">
    <source>
        <dbReference type="PROSITE" id="PS50113"/>
    </source>
</evidence>
<keyword evidence="3" id="KW-0597">Phosphoprotein</keyword>
<keyword evidence="7" id="KW-0812">Transmembrane</keyword>
<keyword evidence="12" id="KW-1185">Reference proteome</keyword>
<dbReference type="EC" id="2.7.13.3" evidence="2"/>
<keyword evidence="6" id="KW-0175">Coiled coil</keyword>
<feature type="domain" description="PAC" evidence="10">
    <location>
        <begin position="885"/>
        <end position="935"/>
    </location>
</feature>
<evidence type="ECO:0000256" key="2">
    <source>
        <dbReference type="ARBA" id="ARBA00012438"/>
    </source>
</evidence>
<keyword evidence="5" id="KW-0418">Kinase</keyword>
<dbReference type="EMBL" id="QGMY01000002">
    <property type="protein sequence ID" value="PWR73970.1"/>
    <property type="molecule type" value="Genomic_DNA"/>
</dbReference>
<organism evidence="11 12">
    <name type="scientific">Methanospirillum lacunae</name>
    <dbReference type="NCBI Taxonomy" id="668570"/>
    <lineage>
        <taxon>Archaea</taxon>
        <taxon>Methanobacteriati</taxon>
        <taxon>Methanobacteriota</taxon>
        <taxon>Stenosarchaea group</taxon>
        <taxon>Methanomicrobia</taxon>
        <taxon>Methanomicrobiales</taxon>
        <taxon>Methanospirillaceae</taxon>
        <taxon>Methanospirillum</taxon>
    </lineage>
</organism>
<dbReference type="Gene3D" id="3.30.450.20">
    <property type="entry name" value="PAS domain"/>
    <property type="match status" value="6"/>
</dbReference>
<feature type="domain" description="Histidine kinase" evidence="8">
    <location>
        <begin position="1204"/>
        <end position="1302"/>
    </location>
</feature>
<dbReference type="InterPro" id="IPR005467">
    <property type="entry name" value="His_kinase_dom"/>
</dbReference>
<dbReference type="CDD" id="cd00075">
    <property type="entry name" value="HATPase"/>
    <property type="match status" value="1"/>
</dbReference>
<dbReference type="Gene3D" id="3.30.565.10">
    <property type="entry name" value="Histidine kinase-like ATPase, C-terminal domain"/>
    <property type="match status" value="1"/>
</dbReference>
<dbReference type="SMART" id="SM00387">
    <property type="entry name" value="HATPase_c"/>
    <property type="match status" value="1"/>
</dbReference>
<dbReference type="PANTHER" id="PTHR43304">
    <property type="entry name" value="PHYTOCHROME-LIKE PROTEIN CPH1"/>
    <property type="match status" value="1"/>
</dbReference>
<dbReference type="GO" id="GO:0006355">
    <property type="term" value="P:regulation of DNA-templated transcription"/>
    <property type="evidence" value="ECO:0007669"/>
    <property type="project" value="InterPro"/>
</dbReference>
<evidence type="ECO:0000259" key="8">
    <source>
        <dbReference type="PROSITE" id="PS50109"/>
    </source>
</evidence>
<feature type="domain" description="PAC" evidence="10">
    <location>
        <begin position="349"/>
        <end position="415"/>
    </location>
</feature>
<dbReference type="OrthoDB" id="110686at2157"/>
<evidence type="ECO:0000313" key="12">
    <source>
        <dbReference type="Proteomes" id="UP000245657"/>
    </source>
</evidence>
<dbReference type="NCBIfam" id="TIGR00229">
    <property type="entry name" value="sensory_box"/>
    <property type="match status" value="4"/>
</dbReference>
<dbReference type="SUPFAM" id="SSF55785">
    <property type="entry name" value="PYP-like sensor domain (PAS domain)"/>
    <property type="match status" value="6"/>
</dbReference>
<name>A0A2V2N5U4_9EURY</name>
<dbReference type="CDD" id="cd00130">
    <property type="entry name" value="PAS"/>
    <property type="match status" value="3"/>
</dbReference>
<dbReference type="PANTHER" id="PTHR43304:SF1">
    <property type="entry name" value="PAC DOMAIN-CONTAINING PROTEIN"/>
    <property type="match status" value="1"/>
</dbReference>
<dbReference type="InterPro" id="IPR003594">
    <property type="entry name" value="HATPase_dom"/>
</dbReference>
<dbReference type="SMART" id="SM00086">
    <property type="entry name" value="PAC"/>
    <property type="match status" value="6"/>
</dbReference>
<evidence type="ECO:0000256" key="1">
    <source>
        <dbReference type="ARBA" id="ARBA00000085"/>
    </source>
</evidence>
<dbReference type="SUPFAM" id="SSF55874">
    <property type="entry name" value="ATPase domain of HSP90 chaperone/DNA topoisomerase II/histidine kinase"/>
    <property type="match status" value="1"/>
</dbReference>
<dbReference type="InterPro" id="IPR035965">
    <property type="entry name" value="PAS-like_dom_sf"/>
</dbReference>
<dbReference type="GO" id="GO:0004673">
    <property type="term" value="F:protein histidine kinase activity"/>
    <property type="evidence" value="ECO:0007669"/>
    <property type="project" value="UniProtKB-EC"/>
</dbReference>
<feature type="transmembrane region" description="Helical" evidence="7">
    <location>
        <begin position="116"/>
        <end position="135"/>
    </location>
</feature>
<feature type="domain" description="PAC" evidence="10">
    <location>
        <begin position="490"/>
        <end position="542"/>
    </location>
</feature>
<dbReference type="PROSITE" id="PS50113">
    <property type="entry name" value="PAC"/>
    <property type="match status" value="5"/>
</dbReference>